<keyword evidence="4" id="KW-1185">Reference proteome</keyword>
<reference evidence="3 4" key="2">
    <citation type="submission" date="2024-05" db="EMBL/GenBank/DDBJ databases">
        <authorList>
            <person name="Chen Y."/>
            <person name="Shah S."/>
            <person name="Dougan E. K."/>
            <person name="Thang M."/>
            <person name="Chan C."/>
        </authorList>
    </citation>
    <scope>NUCLEOTIDE SEQUENCE [LARGE SCALE GENOMIC DNA]</scope>
</reference>
<dbReference type="EMBL" id="CAMXCT020000982">
    <property type="protein sequence ID" value="CAL1138734.1"/>
    <property type="molecule type" value="Genomic_DNA"/>
</dbReference>
<sequence length="87" mass="9552">MQRNYSVSFELLSFRARRQLSLGTTATGVPEEDDVLQEPDESDEGEDMNNASAQQGLLNADSEDDLEAPELLKSESEENLEAAMLGC</sequence>
<dbReference type="AlphaFoldDB" id="A0A9P1C5A2"/>
<evidence type="ECO:0000313" key="2">
    <source>
        <dbReference type="EMBL" id="CAI3985359.1"/>
    </source>
</evidence>
<evidence type="ECO:0000313" key="4">
    <source>
        <dbReference type="Proteomes" id="UP001152797"/>
    </source>
</evidence>
<gene>
    <name evidence="2" type="ORF">C1SCF055_LOCUS12813</name>
</gene>
<protein>
    <submittedName>
        <fullName evidence="2">Uncharacterized protein</fullName>
    </submittedName>
</protein>
<proteinExistence type="predicted"/>
<name>A0A9P1C5A2_9DINO</name>
<dbReference type="Proteomes" id="UP001152797">
    <property type="component" value="Unassembled WGS sequence"/>
</dbReference>
<evidence type="ECO:0000313" key="3">
    <source>
        <dbReference type="EMBL" id="CAL4772671.1"/>
    </source>
</evidence>
<dbReference type="EMBL" id="CAMXCT010000982">
    <property type="protein sequence ID" value="CAI3985359.1"/>
    <property type="molecule type" value="Genomic_DNA"/>
</dbReference>
<feature type="compositionally biased region" description="Acidic residues" evidence="1">
    <location>
        <begin position="30"/>
        <end position="47"/>
    </location>
</feature>
<accession>A0A9P1C5A2</accession>
<feature type="region of interest" description="Disordered" evidence="1">
    <location>
        <begin position="22"/>
        <end position="87"/>
    </location>
</feature>
<dbReference type="EMBL" id="CAMXCT030000982">
    <property type="protein sequence ID" value="CAL4772671.1"/>
    <property type="molecule type" value="Genomic_DNA"/>
</dbReference>
<comment type="caution">
    <text evidence="2">The sequence shown here is derived from an EMBL/GenBank/DDBJ whole genome shotgun (WGS) entry which is preliminary data.</text>
</comment>
<organism evidence="2">
    <name type="scientific">Cladocopium goreaui</name>
    <dbReference type="NCBI Taxonomy" id="2562237"/>
    <lineage>
        <taxon>Eukaryota</taxon>
        <taxon>Sar</taxon>
        <taxon>Alveolata</taxon>
        <taxon>Dinophyceae</taxon>
        <taxon>Suessiales</taxon>
        <taxon>Symbiodiniaceae</taxon>
        <taxon>Cladocopium</taxon>
    </lineage>
</organism>
<evidence type="ECO:0000256" key="1">
    <source>
        <dbReference type="SAM" id="MobiDB-lite"/>
    </source>
</evidence>
<reference evidence="2" key="1">
    <citation type="submission" date="2022-10" db="EMBL/GenBank/DDBJ databases">
        <authorList>
            <person name="Chen Y."/>
            <person name="Dougan E. K."/>
            <person name="Chan C."/>
            <person name="Rhodes N."/>
            <person name="Thang M."/>
        </authorList>
    </citation>
    <scope>NUCLEOTIDE SEQUENCE</scope>
</reference>